<name>A0ABY3X4Q6_9GAMM</name>
<evidence type="ECO:0000313" key="2">
    <source>
        <dbReference type="EMBL" id="UNM97250.1"/>
    </source>
</evidence>
<dbReference type="EMBL" id="CP093379">
    <property type="protein sequence ID" value="UNM97250.1"/>
    <property type="molecule type" value="Genomic_DNA"/>
</dbReference>
<dbReference type="Proteomes" id="UP000829542">
    <property type="component" value="Chromosome"/>
</dbReference>
<feature type="chain" id="PRO_5045857410" evidence="1">
    <location>
        <begin position="24"/>
        <end position="381"/>
    </location>
</feature>
<feature type="signal peptide" evidence="1">
    <location>
        <begin position="1"/>
        <end position="23"/>
    </location>
</feature>
<accession>A0ABY3X4Q6</accession>
<organism evidence="2 3">
    <name type="scientific">Ignatzschineria rhizosphaerae</name>
    <dbReference type="NCBI Taxonomy" id="2923279"/>
    <lineage>
        <taxon>Bacteria</taxon>
        <taxon>Pseudomonadati</taxon>
        <taxon>Pseudomonadota</taxon>
        <taxon>Gammaproteobacteria</taxon>
        <taxon>Cardiobacteriales</taxon>
        <taxon>Ignatzschineriaceae</taxon>
        <taxon>Ignatzschineria</taxon>
    </lineage>
</organism>
<sequence length="381" mass="43294">MRKQFNIAIVLVLVCIGSSFAFANSSKIEQVFSYDMIGMDVTYLESIIGIARKTDTDYQTKDYLVDGCHLKVGYNGLSIESLTVDLTNQCHFNLRDIISYNAVVPSDKLVFGMTGPVTYYADCLLGCGNAYDPAVYELYQGPRAESFRELLLSSISDSYEARSKWTDTMIAKEGEEWVMNGYFNCDPYKYNNVAINALEGEKVDQITIGYNLESRKQLKFGCDEIQSSTNSATSPLPKSDPSVKEIPFQIAYQEADYTYFLGSQVVEGEILYEPNDMYGRSVFFIPDLASSQRLGIDANTFYFLNDYSDMNDEELKQANYYLDFNMNFDDPKFQNSYCTIKGKAKLQIIGISHYLPQESETYIYMRSLRNVESGPFRVSCE</sequence>
<dbReference type="RefSeq" id="WP_242152389.1">
    <property type="nucleotide sequence ID" value="NZ_CP093379.1"/>
</dbReference>
<proteinExistence type="predicted"/>
<protein>
    <submittedName>
        <fullName evidence="2">Uncharacterized protein</fullName>
    </submittedName>
</protein>
<keyword evidence="3" id="KW-1185">Reference proteome</keyword>
<keyword evidence="1" id="KW-0732">Signal</keyword>
<gene>
    <name evidence="2" type="ORF">MMG00_05200</name>
</gene>
<reference evidence="2 3" key="1">
    <citation type="submission" date="2022-03" db="EMBL/GenBank/DDBJ databases">
        <title>Ignatzschineria rhizosphaerae HR5S32.</title>
        <authorList>
            <person name="Sun J.Q."/>
            <person name="Feng J.Y."/>
        </authorList>
    </citation>
    <scope>NUCLEOTIDE SEQUENCE [LARGE SCALE GENOMIC DNA]</scope>
    <source>
        <strain evidence="2 3">HR5S32</strain>
    </source>
</reference>
<evidence type="ECO:0000313" key="3">
    <source>
        <dbReference type="Proteomes" id="UP000829542"/>
    </source>
</evidence>
<evidence type="ECO:0000256" key="1">
    <source>
        <dbReference type="SAM" id="SignalP"/>
    </source>
</evidence>